<dbReference type="GO" id="GO:0019867">
    <property type="term" value="C:outer membrane"/>
    <property type="evidence" value="ECO:0007669"/>
    <property type="project" value="InterPro"/>
</dbReference>
<feature type="active site" description="Proton acceptor" evidence="4">
    <location>
        <position position="215"/>
    </location>
</feature>
<accession>A0A3N1PVG1</accession>
<keyword evidence="5" id="KW-0732">Signal</keyword>
<dbReference type="Gene3D" id="3.10.20.310">
    <property type="entry name" value="membrane protein fhac"/>
    <property type="match status" value="1"/>
</dbReference>
<keyword evidence="1 4" id="KW-0378">Hydrolase</keyword>
<evidence type="ECO:0000313" key="8">
    <source>
        <dbReference type="Proteomes" id="UP000268033"/>
    </source>
</evidence>
<dbReference type="Pfam" id="PF01734">
    <property type="entry name" value="Patatin"/>
    <property type="match status" value="1"/>
</dbReference>
<feature type="domain" description="PNPLA" evidence="6">
    <location>
        <begin position="35"/>
        <end position="228"/>
    </location>
</feature>
<dbReference type="AlphaFoldDB" id="A0A3N1PVG1"/>
<feature type="short sequence motif" description="DGA/G" evidence="4">
    <location>
        <begin position="215"/>
        <end position="217"/>
    </location>
</feature>
<proteinExistence type="predicted"/>
<evidence type="ECO:0000256" key="4">
    <source>
        <dbReference type="PROSITE-ProRule" id="PRU01161"/>
    </source>
</evidence>
<gene>
    <name evidence="7" type="ORF">EDC28_101432</name>
</gene>
<evidence type="ECO:0000313" key="7">
    <source>
        <dbReference type="EMBL" id="ROQ30740.1"/>
    </source>
</evidence>
<dbReference type="GO" id="GO:0016042">
    <property type="term" value="P:lipid catabolic process"/>
    <property type="evidence" value="ECO:0007669"/>
    <property type="project" value="UniProtKB-UniRule"/>
</dbReference>
<feature type="short sequence motif" description="GXSXG" evidence="4">
    <location>
        <begin position="66"/>
        <end position="70"/>
    </location>
</feature>
<dbReference type="PANTHER" id="PTHR14226:SF29">
    <property type="entry name" value="NEUROPATHY TARGET ESTERASE SWS"/>
    <property type="match status" value="1"/>
</dbReference>
<reference evidence="7 8" key="1">
    <citation type="submission" date="2018-11" db="EMBL/GenBank/DDBJ databases">
        <title>Genomic Encyclopedia of Type Strains, Phase IV (KMG-IV): sequencing the most valuable type-strain genomes for metagenomic binning, comparative biology and taxonomic classification.</title>
        <authorList>
            <person name="Goeker M."/>
        </authorList>
    </citation>
    <scope>NUCLEOTIDE SEQUENCE [LARGE SCALE GENOMIC DNA]</scope>
    <source>
        <strain evidence="7 8">DSM 21945</strain>
    </source>
</reference>
<dbReference type="SUPFAM" id="SSF52151">
    <property type="entry name" value="FabD/lysophospholipase-like"/>
    <property type="match status" value="1"/>
</dbReference>
<dbReference type="Gene3D" id="3.40.1090.10">
    <property type="entry name" value="Cytosolic phospholipase A2 catalytic domain"/>
    <property type="match status" value="2"/>
</dbReference>
<evidence type="ECO:0000256" key="5">
    <source>
        <dbReference type="SAM" id="SignalP"/>
    </source>
</evidence>
<dbReference type="CDD" id="cd07205">
    <property type="entry name" value="Pat_PNPLA6_PNPLA7_NTE1_like"/>
    <property type="match status" value="1"/>
</dbReference>
<dbReference type="PROSITE" id="PS51635">
    <property type="entry name" value="PNPLA"/>
    <property type="match status" value="1"/>
</dbReference>
<dbReference type="GO" id="GO:0016787">
    <property type="term" value="F:hydrolase activity"/>
    <property type="evidence" value="ECO:0007669"/>
    <property type="project" value="UniProtKB-UniRule"/>
</dbReference>
<dbReference type="InterPro" id="IPR050301">
    <property type="entry name" value="NTE"/>
</dbReference>
<dbReference type="RefSeq" id="WP_123420505.1">
    <property type="nucleotide sequence ID" value="NZ_RJUL01000001.1"/>
</dbReference>
<evidence type="ECO:0000256" key="2">
    <source>
        <dbReference type="ARBA" id="ARBA00022963"/>
    </source>
</evidence>
<comment type="caution">
    <text evidence="7">The sequence shown here is derived from an EMBL/GenBank/DDBJ whole genome shotgun (WGS) entry which is preliminary data.</text>
</comment>
<organism evidence="7 8">
    <name type="scientific">Gallaecimonas pentaromativorans</name>
    <dbReference type="NCBI Taxonomy" id="584787"/>
    <lineage>
        <taxon>Bacteria</taxon>
        <taxon>Pseudomonadati</taxon>
        <taxon>Pseudomonadota</taxon>
        <taxon>Gammaproteobacteria</taxon>
        <taxon>Enterobacterales</taxon>
        <taxon>Gallaecimonadaceae</taxon>
        <taxon>Gallaecimonas</taxon>
    </lineage>
</organism>
<keyword evidence="3 4" id="KW-0443">Lipid metabolism</keyword>
<feature type="active site" description="Nucleophile" evidence="4">
    <location>
        <position position="68"/>
    </location>
</feature>
<dbReference type="Proteomes" id="UP000268033">
    <property type="component" value="Unassembled WGS sequence"/>
</dbReference>
<evidence type="ECO:0000256" key="1">
    <source>
        <dbReference type="ARBA" id="ARBA00022801"/>
    </source>
</evidence>
<feature type="signal peptide" evidence="5">
    <location>
        <begin position="1"/>
        <end position="17"/>
    </location>
</feature>
<dbReference type="PANTHER" id="PTHR14226">
    <property type="entry name" value="NEUROPATHY TARGET ESTERASE/SWISS CHEESE D.MELANOGASTER"/>
    <property type="match status" value="1"/>
</dbReference>
<sequence length="747" mass="83274">MQRLLFLLALVPLFATADLPDDDPEPPVTRPRIALVLAGGGARGAAHVGVLKALEERHIPVDIITGTSMGAFVGGLYASGKSADEIAAIMQNLDWNQGYQEDPPRSAQSLRKKEQRDRFQLGLNLGLSDNGQIKVPKGFLQGQGMMGLIRQSLGGMPDLASFDSLPIPFRCVATNIETKEVVVLERGNLAQAMQASMAVPGIVQPVEIDGLMLVDGGVVNNMPVDVAKAMGADIVIAVDVNSPFHGRGELNSALAILDQLSRFLVRDNMDRQKALLSGRDLLIKPDLDAISMLDFQGVGKAMEQGEKAAASALDNVSVYALTPTAYKQWRQDLQQGPQNPVIDAVVIEGASDLDSRWLLEQLGVGAGQRYDEQRIEKGINRLYATELFERIDFELQSEAGKRVLHVRTHERSWGPGYLNFKLALEDNFTDASDYQLGMSYTRTKLSRFGAEWHNELEIGQSQRAMTELYWPFDAEQHFFAQGNIEYQRMPLREYLANGDINYLLEFDRTTTTYKAALGSNFSRWSRLQLGWRYVDGSIEDDLGLYLQPLLGANNLHFQQHGPFLLWEHDTLDSRNFPRHGQRWRVELRRTEDRVLGDSSTNSYYLVRWHPAFSSGNHALAFDLRTGSYLNDKTQPLTTFELGGFRNLSGFGRLAVSGKYLRFASVDYSYRVFENNFGFFKSPVYLGMTLEAGNVWEQKQDVSFRGNALIKAGSIYAGVDSPLGPLFLAYGQNSEDESSFYLSLGTDF</sequence>
<dbReference type="InterPro" id="IPR002641">
    <property type="entry name" value="PNPLA_dom"/>
</dbReference>
<evidence type="ECO:0000259" key="6">
    <source>
        <dbReference type="PROSITE" id="PS51635"/>
    </source>
</evidence>
<keyword evidence="8" id="KW-1185">Reference proteome</keyword>
<dbReference type="InterPro" id="IPR016035">
    <property type="entry name" value="Acyl_Trfase/lysoPLipase"/>
</dbReference>
<dbReference type="STRING" id="584787.GCA_001247655_03669"/>
<evidence type="ECO:0000256" key="3">
    <source>
        <dbReference type="ARBA" id="ARBA00023098"/>
    </source>
</evidence>
<name>A0A3N1PVG1_9GAMM</name>
<feature type="short sequence motif" description="GXGXXG" evidence="4">
    <location>
        <begin position="39"/>
        <end position="44"/>
    </location>
</feature>
<dbReference type="EMBL" id="RJUL01000001">
    <property type="protein sequence ID" value="ROQ30740.1"/>
    <property type="molecule type" value="Genomic_DNA"/>
</dbReference>
<protein>
    <submittedName>
        <fullName evidence="7">NTE family protein</fullName>
    </submittedName>
</protein>
<keyword evidence="2 4" id="KW-0442">Lipid degradation</keyword>
<dbReference type="Gene3D" id="2.40.160.50">
    <property type="entry name" value="membrane protein fhac: a member of the omp85/tpsb transporter family"/>
    <property type="match status" value="1"/>
</dbReference>
<feature type="chain" id="PRO_5018132634" evidence="5">
    <location>
        <begin position="18"/>
        <end position="747"/>
    </location>
</feature>